<organism evidence="2 3">
    <name type="scientific">Dioscorea zingiberensis</name>
    <dbReference type="NCBI Taxonomy" id="325984"/>
    <lineage>
        <taxon>Eukaryota</taxon>
        <taxon>Viridiplantae</taxon>
        <taxon>Streptophyta</taxon>
        <taxon>Embryophyta</taxon>
        <taxon>Tracheophyta</taxon>
        <taxon>Spermatophyta</taxon>
        <taxon>Magnoliopsida</taxon>
        <taxon>Liliopsida</taxon>
        <taxon>Dioscoreales</taxon>
        <taxon>Dioscoreaceae</taxon>
        <taxon>Dioscorea</taxon>
    </lineage>
</organism>
<dbReference type="Proteomes" id="UP001085076">
    <property type="component" value="Miscellaneous, Linkage group lg03"/>
</dbReference>
<reference evidence="2" key="1">
    <citation type="submission" date="2021-03" db="EMBL/GenBank/DDBJ databases">
        <authorList>
            <person name="Li Z."/>
            <person name="Yang C."/>
        </authorList>
    </citation>
    <scope>NUCLEOTIDE SEQUENCE</scope>
    <source>
        <strain evidence="2">Dzin_1.0</strain>
        <tissue evidence="2">Leaf</tissue>
    </source>
</reference>
<keyword evidence="1" id="KW-1133">Transmembrane helix</keyword>
<name>A0A9D5CPZ6_9LILI</name>
<evidence type="ECO:0000313" key="3">
    <source>
        <dbReference type="Proteomes" id="UP001085076"/>
    </source>
</evidence>
<feature type="transmembrane region" description="Helical" evidence="1">
    <location>
        <begin position="72"/>
        <end position="95"/>
    </location>
</feature>
<comment type="caution">
    <text evidence="2">The sequence shown here is derived from an EMBL/GenBank/DDBJ whole genome shotgun (WGS) entry which is preliminary data.</text>
</comment>
<dbReference type="OrthoDB" id="1709837at2759"/>
<proteinExistence type="predicted"/>
<sequence length="104" mass="11642">MVTPYATVSLFSRATWSWMNPLIAKGNKSTLQLDDVPCLTPEHHAEKLLHSFQSHQPSPAARSNHLVTTLPLSALVLLMLSSICLLLFSVNWFVVSECLIRQQL</sequence>
<reference evidence="2" key="2">
    <citation type="journal article" date="2022" name="Hortic Res">
        <title>The genome of Dioscorea zingiberensis sheds light on the biosynthesis, origin and evolution of the medicinally important diosgenin saponins.</title>
        <authorList>
            <person name="Li Y."/>
            <person name="Tan C."/>
            <person name="Li Z."/>
            <person name="Guo J."/>
            <person name="Li S."/>
            <person name="Chen X."/>
            <person name="Wang C."/>
            <person name="Dai X."/>
            <person name="Yang H."/>
            <person name="Song W."/>
            <person name="Hou L."/>
            <person name="Xu J."/>
            <person name="Tong Z."/>
            <person name="Xu A."/>
            <person name="Yuan X."/>
            <person name="Wang W."/>
            <person name="Yang Q."/>
            <person name="Chen L."/>
            <person name="Sun Z."/>
            <person name="Wang K."/>
            <person name="Pan B."/>
            <person name="Chen J."/>
            <person name="Bao Y."/>
            <person name="Liu F."/>
            <person name="Qi X."/>
            <person name="Gang D.R."/>
            <person name="Wen J."/>
            <person name="Li J."/>
        </authorList>
    </citation>
    <scope>NUCLEOTIDE SEQUENCE</scope>
    <source>
        <strain evidence="2">Dzin_1.0</strain>
    </source>
</reference>
<keyword evidence="1" id="KW-0812">Transmembrane</keyword>
<accession>A0A9D5CPZ6</accession>
<keyword evidence="1" id="KW-0472">Membrane</keyword>
<evidence type="ECO:0000313" key="2">
    <source>
        <dbReference type="EMBL" id="KAJ0977321.1"/>
    </source>
</evidence>
<evidence type="ECO:0000256" key="1">
    <source>
        <dbReference type="SAM" id="Phobius"/>
    </source>
</evidence>
<protein>
    <submittedName>
        <fullName evidence="2">Uncharacterized protein</fullName>
    </submittedName>
</protein>
<gene>
    <name evidence="2" type="ORF">J5N97_012795</name>
</gene>
<dbReference type="AlphaFoldDB" id="A0A9D5CPZ6"/>
<dbReference type="EMBL" id="JAGGNH010000003">
    <property type="protein sequence ID" value="KAJ0977321.1"/>
    <property type="molecule type" value="Genomic_DNA"/>
</dbReference>
<keyword evidence="3" id="KW-1185">Reference proteome</keyword>